<evidence type="ECO:0000256" key="2">
    <source>
        <dbReference type="RuleBase" id="RU004429"/>
    </source>
</evidence>
<comment type="caution">
    <text evidence="3">The sequence shown here is derived from an EMBL/GenBank/DDBJ whole genome shotgun (WGS) entry which is preliminary data.</text>
</comment>
<dbReference type="GO" id="GO:0005886">
    <property type="term" value="C:plasma membrane"/>
    <property type="evidence" value="ECO:0007669"/>
    <property type="project" value="UniProtKB-SubCell"/>
</dbReference>
<keyword evidence="2" id="KW-1133">Transmembrane helix</keyword>
<protein>
    <recommendedName>
        <fullName evidence="2">NADH-quinone oxidoreductase subunit J</fullName>
        <ecNumber evidence="2">7.1.1.-</ecNumber>
    </recommendedName>
</protein>
<dbReference type="GO" id="GO:0008137">
    <property type="term" value="F:NADH dehydrogenase (ubiquinone) activity"/>
    <property type="evidence" value="ECO:0007669"/>
    <property type="project" value="UniProtKB-UniRule"/>
</dbReference>
<reference evidence="3 4" key="1">
    <citation type="journal article" date="2014" name="Mol. Biol. Evol.">
        <title>Massive expansion of Ubiquitination-related gene families within the Chlamydiae.</title>
        <authorList>
            <person name="Domman D."/>
            <person name="Collingro A."/>
            <person name="Lagkouvardos I."/>
            <person name="Gehre L."/>
            <person name="Weinmaier T."/>
            <person name="Rattei T."/>
            <person name="Subtil A."/>
            <person name="Horn M."/>
        </authorList>
    </citation>
    <scope>NUCLEOTIDE SEQUENCE [LARGE SCALE GENOMIC DNA]</scope>
    <source>
        <strain evidence="3 4">OEW1</strain>
    </source>
</reference>
<dbReference type="Pfam" id="PF00499">
    <property type="entry name" value="Oxidored_q3"/>
    <property type="match status" value="1"/>
</dbReference>
<comment type="similarity">
    <text evidence="1 2">Belongs to the complex I subunit 6 family.</text>
</comment>
<feature type="transmembrane region" description="Helical" evidence="2">
    <location>
        <begin position="32"/>
        <end position="50"/>
    </location>
</feature>
<dbReference type="PANTHER" id="PTHR33269:SF17">
    <property type="entry name" value="NADH-UBIQUINONE OXIDOREDUCTASE CHAIN 6"/>
    <property type="match status" value="1"/>
</dbReference>
<comment type="subcellular location">
    <subcellularLocation>
        <location evidence="2">Cell membrane</location>
        <topology evidence="2">Multi-pass membrane protein</topology>
    </subcellularLocation>
</comment>
<evidence type="ECO:0000313" key="3">
    <source>
        <dbReference type="EMBL" id="KIA76694.1"/>
    </source>
</evidence>
<proteinExistence type="inferred from homology"/>
<dbReference type="InterPro" id="IPR001457">
    <property type="entry name" value="NADH_UbQ/plastoQ_OxRdtase_su6"/>
</dbReference>
<dbReference type="EC" id="7.1.1.-" evidence="2"/>
<dbReference type="Proteomes" id="UP000031307">
    <property type="component" value="Unassembled WGS sequence"/>
</dbReference>
<evidence type="ECO:0000256" key="1">
    <source>
        <dbReference type="ARBA" id="ARBA00005698"/>
    </source>
</evidence>
<comment type="catalytic activity">
    <reaction evidence="2">
        <text>a quinone + NADH + 5 H(+)(in) = a quinol + NAD(+) + 4 H(+)(out)</text>
        <dbReference type="Rhea" id="RHEA:57888"/>
        <dbReference type="ChEBI" id="CHEBI:15378"/>
        <dbReference type="ChEBI" id="CHEBI:24646"/>
        <dbReference type="ChEBI" id="CHEBI:57540"/>
        <dbReference type="ChEBI" id="CHEBI:57945"/>
        <dbReference type="ChEBI" id="CHEBI:132124"/>
    </reaction>
</comment>
<feature type="transmembrane region" description="Helical" evidence="2">
    <location>
        <begin position="6"/>
        <end position="25"/>
    </location>
</feature>
<dbReference type="GO" id="GO:0048038">
    <property type="term" value="F:quinone binding"/>
    <property type="evidence" value="ECO:0007669"/>
    <property type="project" value="UniProtKB-UniRule"/>
</dbReference>
<accession>A0A0C1EJG2</accession>
<keyword evidence="2" id="KW-1003">Cell membrane</keyword>
<keyword evidence="2" id="KW-0472">Membrane</keyword>
<keyword evidence="2" id="KW-0520">NAD</keyword>
<name>A0A0C1EJG2_9BACT</name>
<dbReference type="EMBL" id="JSAM01000107">
    <property type="protein sequence ID" value="KIA76694.1"/>
    <property type="molecule type" value="Genomic_DNA"/>
</dbReference>
<dbReference type="Gene3D" id="1.20.120.1200">
    <property type="entry name" value="NADH-ubiquinone/plastoquinone oxidoreductase chain 6, subunit NuoJ"/>
    <property type="match status" value="1"/>
</dbReference>
<feature type="transmembrane region" description="Helical" evidence="2">
    <location>
        <begin position="56"/>
        <end position="78"/>
    </location>
</feature>
<feature type="transmembrane region" description="Helical" evidence="2">
    <location>
        <begin position="144"/>
        <end position="166"/>
    </location>
</feature>
<feature type="transmembrane region" description="Helical" evidence="2">
    <location>
        <begin position="98"/>
        <end position="118"/>
    </location>
</feature>
<comment type="function">
    <text evidence="2">NDH-1 shuttles electrons from NADH, via FMN and iron-sulfur (Fe-S) centers, to quinones in the respiratory chain. Couples the redox reaction to proton translocation (for every two electrons transferred, four hydrogen ions are translocated across the cytoplasmic membrane), and thus conserves the redox energy in a proton gradient.</text>
</comment>
<dbReference type="PATRIC" id="fig|83552.4.peg.2155"/>
<sequence length="170" mass="18599">MVMSGLPNTAEWVFGTILILSSLGVISSRKPIYASLSFLMTLLALAGLYQQLSAQFIAVMQVLVYAGAILVIFMFVIVLFQDAHEKIALFKAKSSPPLLFAAGGLFLFTMLFLSERFYNLKTSNGPSEEFGTVETLGKALYADFFFPFEAVTLLFLIAVIGAVFIARKGD</sequence>
<dbReference type="AlphaFoldDB" id="A0A0C1EJG2"/>
<keyword evidence="2" id="KW-0874">Quinone</keyword>
<dbReference type="PANTHER" id="PTHR33269">
    <property type="entry name" value="NADH-UBIQUINONE OXIDOREDUCTASE CHAIN 6"/>
    <property type="match status" value="1"/>
</dbReference>
<gene>
    <name evidence="3" type="ORF">DB43_HL00030</name>
</gene>
<dbReference type="InterPro" id="IPR042106">
    <property type="entry name" value="Nuo/plastoQ_OxRdtase_6_NuoJ"/>
</dbReference>
<keyword evidence="2" id="KW-0812">Transmembrane</keyword>
<organism evidence="3 4">
    <name type="scientific">Parachlamydia acanthamoebae</name>
    <dbReference type="NCBI Taxonomy" id="83552"/>
    <lineage>
        <taxon>Bacteria</taxon>
        <taxon>Pseudomonadati</taxon>
        <taxon>Chlamydiota</taxon>
        <taxon>Chlamydiia</taxon>
        <taxon>Parachlamydiales</taxon>
        <taxon>Parachlamydiaceae</taxon>
        <taxon>Parachlamydia</taxon>
    </lineage>
</organism>
<evidence type="ECO:0000313" key="4">
    <source>
        <dbReference type="Proteomes" id="UP000031307"/>
    </source>
</evidence>